<keyword evidence="1" id="KW-0732">Signal</keyword>
<protein>
    <submittedName>
        <fullName evidence="3">SLAP domain-containing protein</fullName>
    </submittedName>
</protein>
<comment type="caution">
    <text evidence="3">The sequence shown here is derived from an EMBL/GenBank/DDBJ whole genome shotgun (WGS) entry which is preliminary data.</text>
</comment>
<dbReference type="RefSeq" id="WP_125593699.1">
    <property type="nucleotide sequence ID" value="NZ_JBHSSN010000013.1"/>
</dbReference>
<feature type="signal peptide" evidence="1">
    <location>
        <begin position="1"/>
        <end position="29"/>
    </location>
</feature>
<gene>
    <name evidence="3" type="ORF">ACFP1F_05320</name>
</gene>
<sequence length="287" mass="31267">MKKNIKGSLLVAGMAAITIGAFNFTNVSASGVATTFDKIVRMYKPSGELVTNRALAAHTPWQVGDTKTINGETMYQVSTSEYVKASDVSYDANPGGTDTNTNTDNSGNNSNVILKLGGSYVFDDQTGALVPNVPGSGTVDKDLTLKGSFKVGRIVQNDIGVYYQVSEHGWVRDFSNGDTSNFEVIGTPNIEHDDSFSPLGTVVLGKTADQLRQKLIDYNKCDPAAVKAVPDHYLLERYVYFDYGIFNPDDFDFYAISIYKNYPSIGGYTHKGSDSSVIDNPISYLYE</sequence>
<proteinExistence type="predicted"/>
<feature type="chain" id="PRO_5046714394" evidence="1">
    <location>
        <begin position="30"/>
        <end position="287"/>
    </location>
</feature>
<feature type="domain" description="S-layer protein C-terminal" evidence="2">
    <location>
        <begin position="29"/>
        <end position="86"/>
    </location>
</feature>
<evidence type="ECO:0000313" key="3">
    <source>
        <dbReference type="EMBL" id="MFC6323149.1"/>
    </source>
</evidence>
<organism evidence="3 4">
    <name type="scientific">Companilactobacillus baiquanensis</name>
    <dbReference type="NCBI Taxonomy" id="2486005"/>
    <lineage>
        <taxon>Bacteria</taxon>
        <taxon>Bacillati</taxon>
        <taxon>Bacillota</taxon>
        <taxon>Bacilli</taxon>
        <taxon>Lactobacillales</taxon>
        <taxon>Lactobacillaceae</taxon>
        <taxon>Companilactobacillus</taxon>
    </lineage>
</organism>
<dbReference type="Proteomes" id="UP001596186">
    <property type="component" value="Unassembled WGS sequence"/>
</dbReference>
<name>A0ABW1UTT0_9LACO</name>
<dbReference type="Pfam" id="PF03217">
    <property type="entry name" value="SlpA"/>
    <property type="match status" value="1"/>
</dbReference>
<dbReference type="EMBL" id="JBHSSN010000013">
    <property type="protein sequence ID" value="MFC6323149.1"/>
    <property type="molecule type" value="Genomic_DNA"/>
</dbReference>
<evidence type="ECO:0000313" key="4">
    <source>
        <dbReference type="Proteomes" id="UP001596186"/>
    </source>
</evidence>
<reference evidence="4" key="1">
    <citation type="journal article" date="2019" name="Int. J. Syst. Evol. Microbiol.">
        <title>The Global Catalogue of Microorganisms (GCM) 10K type strain sequencing project: providing services to taxonomists for standard genome sequencing and annotation.</title>
        <authorList>
            <consortium name="The Broad Institute Genomics Platform"/>
            <consortium name="The Broad Institute Genome Sequencing Center for Infectious Disease"/>
            <person name="Wu L."/>
            <person name="Ma J."/>
        </authorList>
    </citation>
    <scope>NUCLEOTIDE SEQUENCE [LARGE SCALE GENOMIC DNA]</scope>
    <source>
        <strain evidence="4">CCM 8895</strain>
    </source>
</reference>
<evidence type="ECO:0000259" key="2">
    <source>
        <dbReference type="Pfam" id="PF03217"/>
    </source>
</evidence>
<evidence type="ECO:0000256" key="1">
    <source>
        <dbReference type="SAM" id="SignalP"/>
    </source>
</evidence>
<keyword evidence="4" id="KW-1185">Reference proteome</keyword>
<accession>A0ABW1UTT0</accession>
<dbReference type="InterPro" id="IPR024968">
    <property type="entry name" value="SlpA_C_lactobacillus"/>
</dbReference>